<dbReference type="RefSeq" id="WP_328857019.1">
    <property type="nucleotide sequence ID" value="NZ_CP108021.1"/>
</dbReference>
<accession>A0AAU4K0E0</accession>
<proteinExistence type="predicted"/>
<dbReference type="InterPro" id="IPR036689">
    <property type="entry name" value="ESAT-6-like_sf"/>
</dbReference>
<dbReference type="KEGG" id="whr:OG579_17735"/>
<dbReference type="AlphaFoldDB" id="A0AAU4K0E0"/>
<name>A0AAU4K0E0_9NOCA</name>
<dbReference type="Proteomes" id="UP001432128">
    <property type="component" value="Chromosome"/>
</dbReference>
<evidence type="ECO:0008006" key="3">
    <source>
        <dbReference type="Google" id="ProtNLM"/>
    </source>
</evidence>
<evidence type="ECO:0000313" key="2">
    <source>
        <dbReference type="Proteomes" id="UP001432128"/>
    </source>
</evidence>
<organism evidence="1 2">
    <name type="scientific">Williamsia herbipolensis</name>
    <dbReference type="NCBI Taxonomy" id="1603258"/>
    <lineage>
        <taxon>Bacteria</taxon>
        <taxon>Bacillati</taxon>
        <taxon>Actinomycetota</taxon>
        <taxon>Actinomycetes</taxon>
        <taxon>Mycobacteriales</taxon>
        <taxon>Nocardiaceae</taxon>
        <taxon>Williamsia</taxon>
    </lineage>
</organism>
<evidence type="ECO:0000313" key="1">
    <source>
        <dbReference type="EMBL" id="WUM19524.1"/>
    </source>
</evidence>
<sequence>MSTDPLSTDIAGLRAAARRFADAADEVQAALDKVSAEVDGRDASVWGGDEPGGVFGEGYEPAHQDAMATLRDIHQRLSAAAVGVAESARIISDQDDANATSFGESGS</sequence>
<gene>
    <name evidence="1" type="ORF">OG579_17735</name>
</gene>
<dbReference type="EMBL" id="CP108021">
    <property type="protein sequence ID" value="WUM19524.1"/>
    <property type="molecule type" value="Genomic_DNA"/>
</dbReference>
<keyword evidence="2" id="KW-1185">Reference proteome</keyword>
<dbReference type="Gene3D" id="1.10.287.1060">
    <property type="entry name" value="ESAT-6-like"/>
    <property type="match status" value="1"/>
</dbReference>
<reference evidence="1 2" key="1">
    <citation type="submission" date="2022-10" db="EMBL/GenBank/DDBJ databases">
        <title>The complete genomes of actinobacterial strains from the NBC collection.</title>
        <authorList>
            <person name="Joergensen T.S."/>
            <person name="Alvarez Arevalo M."/>
            <person name="Sterndorff E.B."/>
            <person name="Faurdal D."/>
            <person name="Vuksanovic O."/>
            <person name="Mourched A.-S."/>
            <person name="Charusanti P."/>
            <person name="Shaw S."/>
            <person name="Blin K."/>
            <person name="Weber T."/>
        </authorList>
    </citation>
    <scope>NUCLEOTIDE SEQUENCE [LARGE SCALE GENOMIC DNA]</scope>
    <source>
        <strain evidence="1 2">NBC_00319</strain>
    </source>
</reference>
<protein>
    <recommendedName>
        <fullName evidence="3">WXG100 family type VII secretion target</fullName>
    </recommendedName>
</protein>
<dbReference type="SUPFAM" id="SSF140453">
    <property type="entry name" value="EsxAB dimer-like"/>
    <property type="match status" value="1"/>
</dbReference>